<dbReference type="Pfam" id="PF00106">
    <property type="entry name" value="adh_short"/>
    <property type="match status" value="1"/>
</dbReference>
<keyword evidence="3" id="KW-1185">Reference proteome</keyword>
<gene>
    <name evidence="2" type="ORF">BCR36DRAFT_403325</name>
</gene>
<reference evidence="2 3" key="2">
    <citation type="submission" date="2016-08" db="EMBL/GenBank/DDBJ databases">
        <title>Pervasive Adenine N6-methylation of Active Genes in Fungi.</title>
        <authorList>
            <consortium name="DOE Joint Genome Institute"/>
            <person name="Mondo S.J."/>
            <person name="Dannebaum R.O."/>
            <person name="Kuo R.C."/>
            <person name="Labutti K."/>
            <person name="Haridas S."/>
            <person name="Kuo A."/>
            <person name="Salamov A."/>
            <person name="Ahrendt S.R."/>
            <person name="Lipzen A."/>
            <person name="Sullivan W."/>
            <person name="Andreopoulos W.B."/>
            <person name="Clum A."/>
            <person name="Lindquist E."/>
            <person name="Daum C."/>
            <person name="Ramamoorthy G.K."/>
            <person name="Gryganskyi A."/>
            <person name="Culley D."/>
            <person name="Magnuson J.K."/>
            <person name="James T.Y."/>
            <person name="O'Malley M.A."/>
            <person name="Stajich J.E."/>
            <person name="Spatafora J.W."/>
            <person name="Visel A."/>
            <person name="Grigoriev I.V."/>
        </authorList>
    </citation>
    <scope>NUCLEOTIDE SEQUENCE [LARGE SCALE GENOMIC DNA]</scope>
    <source>
        <strain evidence="3">finn</strain>
    </source>
</reference>
<dbReference type="SUPFAM" id="SSF51735">
    <property type="entry name" value="NAD(P)-binding Rossmann-fold domains"/>
    <property type="match status" value="1"/>
</dbReference>
<dbReference type="OrthoDB" id="191139at2759"/>
<dbReference type="InterPro" id="IPR036291">
    <property type="entry name" value="NAD(P)-bd_dom_sf"/>
</dbReference>
<protein>
    <submittedName>
        <fullName evidence="2">NAD(P)-binding protein</fullName>
    </submittedName>
</protein>
<keyword evidence="1" id="KW-0560">Oxidoreductase</keyword>
<dbReference type="InterPro" id="IPR002347">
    <property type="entry name" value="SDR_fam"/>
</dbReference>
<evidence type="ECO:0000256" key="1">
    <source>
        <dbReference type="ARBA" id="ARBA00023002"/>
    </source>
</evidence>
<dbReference type="Proteomes" id="UP000193719">
    <property type="component" value="Unassembled WGS sequence"/>
</dbReference>
<dbReference type="Gene3D" id="3.40.50.720">
    <property type="entry name" value="NAD(P)-binding Rossmann-like Domain"/>
    <property type="match status" value="1"/>
</dbReference>
<evidence type="ECO:0000313" key="3">
    <source>
        <dbReference type="Proteomes" id="UP000193719"/>
    </source>
</evidence>
<dbReference type="PRINTS" id="PR00081">
    <property type="entry name" value="GDHRDH"/>
</dbReference>
<dbReference type="AlphaFoldDB" id="A0A1Y1VEG0"/>
<organism evidence="2 3">
    <name type="scientific">Piromyces finnis</name>
    <dbReference type="NCBI Taxonomy" id="1754191"/>
    <lineage>
        <taxon>Eukaryota</taxon>
        <taxon>Fungi</taxon>
        <taxon>Fungi incertae sedis</taxon>
        <taxon>Chytridiomycota</taxon>
        <taxon>Chytridiomycota incertae sedis</taxon>
        <taxon>Neocallimastigomycetes</taxon>
        <taxon>Neocallimastigales</taxon>
        <taxon>Neocallimastigaceae</taxon>
        <taxon>Piromyces</taxon>
    </lineage>
</organism>
<dbReference type="PANTHER" id="PTHR43157:SF31">
    <property type="entry name" value="PHOSPHATIDYLINOSITOL-GLYCAN BIOSYNTHESIS CLASS F PROTEIN"/>
    <property type="match status" value="1"/>
</dbReference>
<proteinExistence type="predicted"/>
<dbReference type="PANTHER" id="PTHR43157">
    <property type="entry name" value="PHOSPHATIDYLINOSITOL-GLYCAN BIOSYNTHESIS CLASS F PROTEIN-RELATED"/>
    <property type="match status" value="1"/>
</dbReference>
<evidence type="ECO:0000313" key="2">
    <source>
        <dbReference type="EMBL" id="ORX54224.1"/>
    </source>
</evidence>
<comment type="caution">
    <text evidence="2">The sequence shown here is derived from an EMBL/GenBank/DDBJ whole genome shotgun (WGS) entry which is preliminary data.</text>
</comment>
<dbReference type="EMBL" id="MCFH01000011">
    <property type="protein sequence ID" value="ORX54224.1"/>
    <property type="molecule type" value="Genomic_DNA"/>
</dbReference>
<accession>A0A1Y1VEG0</accession>
<sequence>MRKVEVPDLTGKVAVITGYRGLAYYNAKALAKANAEVIILARSLDKANECVTKLKDETNNQNISVQYMDLCKFDTIRAFAKSYIDSKKPIHILINNAGVMAIKERQVTEDGNEVQFQSNYLGHFLLTHLLLPVLKESAPARIVCLSSTAHMMPQASIFKNDINLEKGYTPWRGYCQSKLACLFFAYEMSKRLVGTNITINAVHPGIVDTGLWIHYMKFFPFGEGFYNLFRKFFMITPEEGAQTQIYVATSKECETETGHYYSGCKKAISFNYLSYKPALHKKLYEMSLKMVGLEKGIEPEIIPDNNKKDN</sequence>
<dbReference type="STRING" id="1754191.A0A1Y1VEG0"/>
<reference evidence="2 3" key="1">
    <citation type="submission" date="2016-08" db="EMBL/GenBank/DDBJ databases">
        <title>Genomes of anaerobic fungi encode conserved fungal cellulosomes for biomass hydrolysis.</title>
        <authorList>
            <consortium name="DOE Joint Genome Institute"/>
            <person name="Haitjema C.H."/>
            <person name="Gilmore S.P."/>
            <person name="Henske J.K."/>
            <person name="Solomon K.V."/>
            <person name="De Groot R."/>
            <person name="Kuo A."/>
            <person name="Mondo S.J."/>
            <person name="Salamov A.A."/>
            <person name="Labutti K."/>
            <person name="Zhao Z."/>
            <person name="Chiniquy J."/>
            <person name="Barry K."/>
            <person name="Brewer H.M."/>
            <person name="Purvine S.O."/>
            <person name="Wright A.T."/>
            <person name="Boxma B."/>
            <person name="Van Alen T."/>
            <person name="Hackstein J.H."/>
            <person name="Baker S.E."/>
            <person name="Grigoriev I.V."/>
            <person name="O'Malley M.A."/>
        </authorList>
    </citation>
    <scope>NUCLEOTIDE SEQUENCE [LARGE SCALE GENOMIC DNA]</scope>
    <source>
        <strain evidence="3">finn</strain>
    </source>
</reference>
<dbReference type="GO" id="GO:0016491">
    <property type="term" value="F:oxidoreductase activity"/>
    <property type="evidence" value="ECO:0007669"/>
    <property type="project" value="UniProtKB-KW"/>
</dbReference>
<name>A0A1Y1VEG0_9FUNG</name>